<evidence type="ECO:0000256" key="3">
    <source>
        <dbReference type="ARBA" id="ARBA00022737"/>
    </source>
</evidence>
<dbReference type="CDD" id="cd12322">
    <property type="entry name" value="RRM2_TDP43"/>
    <property type="match status" value="1"/>
</dbReference>
<dbReference type="InterPro" id="IPR000504">
    <property type="entry name" value="RRM_dom"/>
</dbReference>
<dbReference type="SMART" id="SM00360">
    <property type="entry name" value="RRM"/>
    <property type="match status" value="2"/>
</dbReference>
<dbReference type="EMBL" id="CAXLJL010000534">
    <property type="protein sequence ID" value="CAL5138827.1"/>
    <property type="molecule type" value="Genomic_DNA"/>
</dbReference>
<dbReference type="CDD" id="cd19609">
    <property type="entry name" value="NTD_TDP-43"/>
    <property type="match status" value="1"/>
</dbReference>
<organism evidence="10 11">
    <name type="scientific">Calicophoron daubneyi</name>
    <name type="common">Rumen fluke</name>
    <name type="synonym">Paramphistomum daubneyi</name>
    <dbReference type="NCBI Taxonomy" id="300641"/>
    <lineage>
        <taxon>Eukaryota</taxon>
        <taxon>Metazoa</taxon>
        <taxon>Spiralia</taxon>
        <taxon>Lophotrochozoa</taxon>
        <taxon>Platyhelminthes</taxon>
        <taxon>Trematoda</taxon>
        <taxon>Digenea</taxon>
        <taxon>Plagiorchiida</taxon>
        <taxon>Pronocephalata</taxon>
        <taxon>Paramphistomoidea</taxon>
        <taxon>Paramphistomidae</taxon>
        <taxon>Calicophoron</taxon>
    </lineage>
</organism>
<dbReference type="AlphaFoldDB" id="A0AAV2TQV1"/>
<keyword evidence="3" id="KW-0677">Repeat</keyword>
<keyword evidence="2" id="KW-0507">mRNA processing</keyword>
<protein>
    <recommendedName>
        <fullName evidence="9">RRM domain-containing protein</fullName>
    </recommendedName>
</protein>
<keyword evidence="5" id="KW-0804">Transcription</keyword>
<evidence type="ECO:0000256" key="4">
    <source>
        <dbReference type="ARBA" id="ARBA00023015"/>
    </source>
</evidence>
<dbReference type="InterPro" id="IPR035979">
    <property type="entry name" value="RBD_domain_sf"/>
</dbReference>
<dbReference type="GO" id="GO:0008380">
    <property type="term" value="P:RNA splicing"/>
    <property type="evidence" value="ECO:0007669"/>
    <property type="project" value="UniProtKB-KW"/>
</dbReference>
<proteinExistence type="predicted"/>
<dbReference type="PANTHER" id="PTHR48033:SF9">
    <property type="entry name" value="TAR DNA-BINDING PROTEIN 43"/>
    <property type="match status" value="1"/>
</dbReference>
<comment type="caution">
    <text evidence="10">The sequence shown here is derived from an EMBL/GenBank/DDBJ whole genome shotgun (WGS) entry which is preliminary data.</text>
</comment>
<keyword evidence="4" id="KW-0805">Transcription regulation</keyword>
<evidence type="ECO:0000256" key="6">
    <source>
        <dbReference type="ARBA" id="ARBA00023187"/>
    </source>
</evidence>
<accession>A0AAV2TQV1</accession>
<evidence type="ECO:0000256" key="1">
    <source>
        <dbReference type="ARBA" id="ARBA00004123"/>
    </source>
</evidence>
<evidence type="ECO:0000256" key="2">
    <source>
        <dbReference type="ARBA" id="ARBA00022664"/>
    </source>
</evidence>
<reference evidence="10" key="1">
    <citation type="submission" date="2024-06" db="EMBL/GenBank/DDBJ databases">
        <authorList>
            <person name="Liu X."/>
            <person name="Lenzi L."/>
            <person name="Haldenby T S."/>
            <person name="Uol C."/>
        </authorList>
    </citation>
    <scope>NUCLEOTIDE SEQUENCE</scope>
</reference>
<dbReference type="Proteomes" id="UP001497525">
    <property type="component" value="Unassembled WGS sequence"/>
</dbReference>
<dbReference type="Gene3D" id="3.30.70.330">
    <property type="match status" value="2"/>
</dbReference>
<dbReference type="PROSITE" id="PS50102">
    <property type="entry name" value="RRM"/>
    <property type="match status" value="2"/>
</dbReference>
<evidence type="ECO:0000313" key="10">
    <source>
        <dbReference type="EMBL" id="CAL5138827.1"/>
    </source>
</evidence>
<evidence type="ECO:0000256" key="8">
    <source>
        <dbReference type="PROSITE-ProRule" id="PRU00176"/>
    </source>
</evidence>
<dbReference type="Pfam" id="PF00076">
    <property type="entry name" value="RRM_1"/>
    <property type="match status" value="2"/>
</dbReference>
<dbReference type="PANTHER" id="PTHR48033">
    <property type="entry name" value="RNA-BINDING (RRM/RBD/RNP MOTIFS) FAMILY PROTEIN"/>
    <property type="match status" value="1"/>
</dbReference>
<dbReference type="GO" id="GO:0000785">
    <property type="term" value="C:chromatin"/>
    <property type="evidence" value="ECO:0007669"/>
    <property type="project" value="TreeGrafter"/>
</dbReference>
<dbReference type="CDD" id="cd12321">
    <property type="entry name" value="RRM1_TDP43"/>
    <property type="match status" value="1"/>
</dbReference>
<gene>
    <name evidence="10" type="ORF">CDAUBV1_LOCUS13693</name>
</gene>
<sequence length="424" mass="46139">MSSQVYIKVAGGEDEDPIEVPLEPDNTLLLPTLTAQFSKCTGLKYKATESNCFRGLRLAEGRIYPPEGEWGDIVYYCVFPKDNKRKCDDDVEDKNTKIKCLEGRRCTDLIVLNLPWQTDETSLRKYFSRFGDLVMVQLKKDPNTNKSRGYGFIRFNDYSAQVMCLAEQHVIDNRVCDVRIPISKVEGDRQDVCRKIHVGGLTEEIGAEALREFFSKYGRVVDVFIPKPFRSFAFVTFDDPDSATSVMGKELKIKDCTVTIGSAVPKLPAGNRQNQTTNQMQSTMLPLASSQNGQMWNAAWPGMYGMFPGPPPMNGDRDMGRGGAFGGPMGLNPAAAAAAATLAAQYTRAHQRQNSAASGSATEIASSTMNSNYATRPGSGGAGNDAAMATLSILNNPSVVAAIVSAASGNQPNQTPSYMNSTAR</sequence>
<dbReference type="GO" id="GO:0005654">
    <property type="term" value="C:nucleoplasm"/>
    <property type="evidence" value="ECO:0007669"/>
    <property type="project" value="TreeGrafter"/>
</dbReference>
<name>A0AAV2TQV1_CALDB</name>
<feature type="domain" description="RRM" evidence="9">
    <location>
        <begin position="107"/>
        <end position="185"/>
    </location>
</feature>
<dbReference type="InterPro" id="IPR041105">
    <property type="entry name" value="TDP-43_N"/>
</dbReference>
<dbReference type="Pfam" id="PF18694">
    <property type="entry name" value="TDP-43_N"/>
    <property type="match status" value="1"/>
</dbReference>
<keyword evidence="7" id="KW-0539">Nucleus</keyword>
<comment type="subcellular location">
    <subcellularLocation>
        <location evidence="1">Nucleus</location>
    </subcellularLocation>
</comment>
<dbReference type="GO" id="GO:0006397">
    <property type="term" value="P:mRNA processing"/>
    <property type="evidence" value="ECO:0007669"/>
    <property type="project" value="UniProtKB-KW"/>
</dbReference>
<dbReference type="GO" id="GO:0010468">
    <property type="term" value="P:regulation of gene expression"/>
    <property type="evidence" value="ECO:0007669"/>
    <property type="project" value="TreeGrafter"/>
</dbReference>
<evidence type="ECO:0000313" key="11">
    <source>
        <dbReference type="Proteomes" id="UP001497525"/>
    </source>
</evidence>
<dbReference type="GO" id="GO:0003723">
    <property type="term" value="F:RNA binding"/>
    <property type="evidence" value="ECO:0007669"/>
    <property type="project" value="UniProtKB-UniRule"/>
</dbReference>
<evidence type="ECO:0000256" key="7">
    <source>
        <dbReference type="ARBA" id="ARBA00023242"/>
    </source>
</evidence>
<dbReference type="SUPFAM" id="SSF54928">
    <property type="entry name" value="RNA-binding domain, RBD"/>
    <property type="match status" value="1"/>
</dbReference>
<keyword evidence="8" id="KW-0694">RNA-binding</keyword>
<feature type="domain" description="RRM" evidence="9">
    <location>
        <begin position="194"/>
        <end position="258"/>
    </location>
</feature>
<keyword evidence="6" id="KW-0508">mRNA splicing</keyword>
<dbReference type="InterPro" id="IPR012677">
    <property type="entry name" value="Nucleotide-bd_a/b_plait_sf"/>
</dbReference>
<evidence type="ECO:0000256" key="5">
    <source>
        <dbReference type="ARBA" id="ARBA00023163"/>
    </source>
</evidence>
<evidence type="ECO:0000259" key="9">
    <source>
        <dbReference type="PROSITE" id="PS50102"/>
    </source>
</evidence>